<gene>
    <name evidence="2" type="ORF">METESE_20690</name>
</gene>
<keyword evidence="3" id="KW-1185">Reference proteome</keyword>
<evidence type="ECO:0008006" key="4">
    <source>
        <dbReference type="Google" id="ProtNLM"/>
    </source>
</evidence>
<evidence type="ECO:0000256" key="1">
    <source>
        <dbReference type="SAM" id="SignalP"/>
    </source>
</evidence>
<sequence length="263" mass="27919">MTRPGLGLALSIGLLAPFAGAQEALAPKACRPLFTTSAAPADPGVLELEFGGQRIRNRDGSTDQQFPTQLNLGITRWLDVRVGWGGPLLRKDSQGTRVEGGTDPVVGAQLLALRQDRAGIDLGLAWWHKHPLASVSKGISSGRHDDTILVTCSRTVGRLLVDVNAGANFLGRPTGDGRVRQGAVSLALTYAVAPGWNLTLDSYALSATDLNKRATSSILALSRDVSPRLCVDLGVERGHDQGAPTYSLNAGLVYRLGPLWGRR</sequence>
<dbReference type="InterPro" id="IPR025737">
    <property type="entry name" value="FApF"/>
</dbReference>
<accession>A0AA48GPZ0</accession>
<keyword evidence="1" id="KW-0732">Signal</keyword>
<dbReference type="RefSeq" id="WP_316410103.1">
    <property type="nucleotide sequence ID" value="NZ_AP027081.1"/>
</dbReference>
<dbReference type="KEGG" id="msea:METESE_20690"/>
<dbReference type="EMBL" id="AP027081">
    <property type="protein sequence ID" value="BDU77111.1"/>
    <property type="molecule type" value="Genomic_DNA"/>
</dbReference>
<dbReference type="Pfam" id="PF13557">
    <property type="entry name" value="Phenol_MetA_deg"/>
    <property type="match status" value="1"/>
</dbReference>
<reference evidence="2" key="1">
    <citation type="journal article" date="2023" name="Int. J. Syst. Evol. Microbiol.">
        <title>Mesoterricola silvestris gen. nov., sp. nov., Mesoterricola sediminis sp. nov., Geothrix oryzae sp. nov., Geothrix edaphica sp. nov., Geothrix rubra sp. nov., and Geothrix limicola sp. nov., six novel members of Acidobacteriota isolated from soils.</title>
        <authorList>
            <person name="Itoh H."/>
            <person name="Sugisawa Y."/>
            <person name="Mise K."/>
            <person name="Xu Z."/>
            <person name="Kuniyasu M."/>
            <person name="Ushijima N."/>
            <person name="Kawano K."/>
            <person name="Kobayashi E."/>
            <person name="Shiratori Y."/>
            <person name="Masuda Y."/>
            <person name="Senoo K."/>
        </authorList>
    </citation>
    <scope>NUCLEOTIDE SEQUENCE</scope>
    <source>
        <strain evidence="2">W786</strain>
    </source>
</reference>
<protein>
    <recommendedName>
        <fullName evidence="4">Transporter</fullName>
    </recommendedName>
</protein>
<evidence type="ECO:0000313" key="2">
    <source>
        <dbReference type="EMBL" id="BDU77111.1"/>
    </source>
</evidence>
<feature type="signal peptide" evidence="1">
    <location>
        <begin position="1"/>
        <end position="21"/>
    </location>
</feature>
<dbReference type="AlphaFoldDB" id="A0AA48GPZ0"/>
<proteinExistence type="predicted"/>
<name>A0AA48GPZ0_9BACT</name>
<dbReference type="Proteomes" id="UP001228113">
    <property type="component" value="Chromosome"/>
</dbReference>
<organism evidence="2 3">
    <name type="scientific">Mesoterricola sediminis</name>
    <dbReference type="NCBI Taxonomy" id="2927980"/>
    <lineage>
        <taxon>Bacteria</taxon>
        <taxon>Pseudomonadati</taxon>
        <taxon>Acidobacteriota</taxon>
        <taxon>Holophagae</taxon>
        <taxon>Holophagales</taxon>
        <taxon>Holophagaceae</taxon>
        <taxon>Mesoterricola</taxon>
    </lineage>
</organism>
<feature type="chain" id="PRO_5041235072" description="Transporter" evidence="1">
    <location>
        <begin position="22"/>
        <end position="263"/>
    </location>
</feature>
<evidence type="ECO:0000313" key="3">
    <source>
        <dbReference type="Proteomes" id="UP001228113"/>
    </source>
</evidence>